<evidence type="ECO:0000313" key="2">
    <source>
        <dbReference type="Proteomes" id="UP001596395"/>
    </source>
</evidence>
<dbReference type="AlphaFoldDB" id="A0ABD5VG71"/>
<dbReference type="RefSeq" id="WP_336349455.1">
    <property type="nucleotide sequence ID" value="NZ_JAZAQL010000001.1"/>
</dbReference>
<name>A0ABD5VG71_9EURY</name>
<gene>
    <name evidence="1" type="ORF">ACFQGB_06350</name>
</gene>
<sequence length="121" mass="13011">MGANWLYLAVEPEAGADRDALATVVTDDNRLSLACEHGDALVFVGPGDQVHVEDALDAAGDAVERASLAWEVDSTGYSAGYYYERHDGEVLTVDVHGTGEGWDSRLLVDHFAREYGVDVAI</sequence>
<comment type="caution">
    <text evidence="1">The sequence shown here is derived from an EMBL/GenBank/DDBJ whole genome shotgun (WGS) entry which is preliminary data.</text>
</comment>
<organism evidence="1 2">
    <name type="scientific">Halorubellus litoreus</name>
    <dbReference type="NCBI Taxonomy" id="755308"/>
    <lineage>
        <taxon>Archaea</taxon>
        <taxon>Methanobacteriati</taxon>
        <taxon>Methanobacteriota</taxon>
        <taxon>Stenosarchaea group</taxon>
        <taxon>Halobacteria</taxon>
        <taxon>Halobacteriales</taxon>
        <taxon>Halorubellaceae</taxon>
        <taxon>Halorubellus</taxon>
    </lineage>
</organism>
<keyword evidence="2" id="KW-1185">Reference proteome</keyword>
<dbReference type="EMBL" id="JBHSXN010000001">
    <property type="protein sequence ID" value="MFC6952479.1"/>
    <property type="molecule type" value="Genomic_DNA"/>
</dbReference>
<reference evidence="1 2" key="1">
    <citation type="journal article" date="2019" name="Int. J. Syst. Evol. Microbiol.">
        <title>The Global Catalogue of Microorganisms (GCM) 10K type strain sequencing project: providing services to taxonomists for standard genome sequencing and annotation.</title>
        <authorList>
            <consortium name="The Broad Institute Genomics Platform"/>
            <consortium name="The Broad Institute Genome Sequencing Center for Infectious Disease"/>
            <person name="Wu L."/>
            <person name="Ma J."/>
        </authorList>
    </citation>
    <scope>NUCLEOTIDE SEQUENCE [LARGE SCALE GENOMIC DNA]</scope>
    <source>
        <strain evidence="1 2">GX26</strain>
    </source>
</reference>
<accession>A0ABD5VG71</accession>
<evidence type="ECO:0000313" key="1">
    <source>
        <dbReference type="EMBL" id="MFC6952479.1"/>
    </source>
</evidence>
<protein>
    <submittedName>
        <fullName evidence="1">Uncharacterized protein</fullName>
    </submittedName>
</protein>
<proteinExistence type="predicted"/>
<dbReference type="Proteomes" id="UP001596395">
    <property type="component" value="Unassembled WGS sequence"/>
</dbReference>